<evidence type="ECO:0000256" key="3">
    <source>
        <dbReference type="ARBA" id="ARBA00023125"/>
    </source>
</evidence>
<evidence type="ECO:0000313" key="6">
    <source>
        <dbReference type="EMBL" id="MBP4140139.1"/>
    </source>
</evidence>
<keyword evidence="7" id="KW-1185">Reference proteome</keyword>
<dbReference type="Gene3D" id="1.10.443.10">
    <property type="entry name" value="Intergrase catalytic core"/>
    <property type="match status" value="1"/>
</dbReference>
<sequence length="303" mass="34926">MLNQAKREVSGFTDLLDRFERTVSVLGRSQSTFSNYSRHVAAISLYFGKIPTELDAEQVHDYLFYLQKKSKTPSQTYFKHCVYGLRFLLKSEGLPYEFLRLPSIKHEKKLPVVLSKEEVWAMLQNAKLLKHKILIGLLYGCGLRCMEARSVRLQDLDFDRKQLKVVQGKGKKDRYVPLSVHLIRGLKKYIQGEKPQDYLFNGKPIERSGGDFDSRYSQRGVQWVIKQVCKQAGIIKEVHTHTLRHSYATHLLEDGMDIITLKDLLGHQNLETTLEYLQIAQLASQQKFSPLDTLFTQCSGSLK</sequence>
<evidence type="ECO:0000259" key="5">
    <source>
        <dbReference type="PROSITE" id="PS51898"/>
    </source>
</evidence>
<dbReference type="GO" id="GO:0006310">
    <property type="term" value="P:DNA recombination"/>
    <property type="evidence" value="ECO:0007669"/>
    <property type="project" value="UniProtKB-KW"/>
</dbReference>
<dbReference type="Pfam" id="PF13495">
    <property type="entry name" value="Phage_int_SAM_4"/>
    <property type="match status" value="1"/>
</dbReference>
<dbReference type="SUPFAM" id="SSF56349">
    <property type="entry name" value="DNA breaking-rejoining enzymes"/>
    <property type="match status" value="1"/>
</dbReference>
<dbReference type="InterPro" id="IPR010998">
    <property type="entry name" value="Integrase_recombinase_N"/>
</dbReference>
<keyword evidence="2" id="KW-0229">DNA integration</keyword>
<dbReference type="EMBL" id="JAGFBV010000061">
    <property type="protein sequence ID" value="MBP4140139.1"/>
    <property type="molecule type" value="Genomic_DNA"/>
</dbReference>
<dbReference type="AlphaFoldDB" id="A0A941AWK9"/>
<dbReference type="Pfam" id="PF00589">
    <property type="entry name" value="Phage_integrase"/>
    <property type="match status" value="1"/>
</dbReference>
<gene>
    <name evidence="6" type="ORF">J3495_18910</name>
</gene>
<dbReference type="GO" id="GO:0015074">
    <property type="term" value="P:DNA integration"/>
    <property type="evidence" value="ECO:0007669"/>
    <property type="project" value="UniProtKB-KW"/>
</dbReference>
<dbReference type="RefSeq" id="WP_210668526.1">
    <property type="nucleotide sequence ID" value="NZ_JAGFBV010000061.1"/>
</dbReference>
<dbReference type="Proteomes" id="UP000675047">
    <property type="component" value="Unassembled WGS sequence"/>
</dbReference>
<dbReference type="InterPro" id="IPR004107">
    <property type="entry name" value="Integrase_SAM-like_N"/>
</dbReference>
<dbReference type="PANTHER" id="PTHR30349:SF41">
    <property type="entry name" value="INTEGRASE_RECOMBINASE PROTEIN MJ0367-RELATED"/>
    <property type="match status" value="1"/>
</dbReference>
<keyword evidence="3" id="KW-0238">DNA-binding</keyword>
<protein>
    <submittedName>
        <fullName evidence="6">Tyrosine-type recombinase/integrase</fullName>
    </submittedName>
</protein>
<accession>A0A941AWK9</accession>
<dbReference type="InterPro" id="IPR011010">
    <property type="entry name" value="DNA_brk_join_enz"/>
</dbReference>
<dbReference type="GO" id="GO:0003677">
    <property type="term" value="F:DNA binding"/>
    <property type="evidence" value="ECO:0007669"/>
    <property type="project" value="UniProtKB-KW"/>
</dbReference>
<evidence type="ECO:0000256" key="2">
    <source>
        <dbReference type="ARBA" id="ARBA00022908"/>
    </source>
</evidence>
<dbReference type="Gene3D" id="1.10.150.130">
    <property type="match status" value="1"/>
</dbReference>
<name>A0A941AWK9_9FLAO</name>
<dbReference type="InterPro" id="IPR013762">
    <property type="entry name" value="Integrase-like_cat_sf"/>
</dbReference>
<comment type="caution">
    <text evidence="6">The sequence shown here is derived from an EMBL/GenBank/DDBJ whole genome shotgun (WGS) entry which is preliminary data.</text>
</comment>
<keyword evidence="4" id="KW-0233">DNA recombination</keyword>
<organism evidence="6 7">
    <name type="scientific">Flavobacterium geliluteum</name>
    <dbReference type="NCBI Taxonomy" id="2816120"/>
    <lineage>
        <taxon>Bacteria</taxon>
        <taxon>Pseudomonadati</taxon>
        <taxon>Bacteroidota</taxon>
        <taxon>Flavobacteriia</taxon>
        <taxon>Flavobacteriales</taxon>
        <taxon>Flavobacteriaceae</taxon>
        <taxon>Flavobacterium</taxon>
    </lineage>
</organism>
<feature type="domain" description="Tyr recombinase" evidence="5">
    <location>
        <begin position="109"/>
        <end position="292"/>
    </location>
</feature>
<dbReference type="PROSITE" id="PS51898">
    <property type="entry name" value="TYR_RECOMBINASE"/>
    <property type="match status" value="1"/>
</dbReference>
<reference evidence="6 7" key="1">
    <citation type="submission" date="2021-03" db="EMBL/GenBank/DDBJ databases">
        <title>Flavobacterium Flabelliformis Sp. Nov. And Flavobacterium Geliluteum Sp. Nov., Two Novel Multidrug Resistant Psychrophilic Species Isolated From Antarctica.</title>
        <authorList>
            <person name="Kralova S."/>
            <person name="Busse H.J."/>
            <person name="Bezdicek M."/>
            <person name="Nykrynova M."/>
            <person name="Kroupova E."/>
            <person name="Krsek D."/>
            <person name="Sedlacek I."/>
        </authorList>
    </citation>
    <scope>NUCLEOTIDE SEQUENCE [LARGE SCALE GENOMIC DNA]</scope>
    <source>
        <strain evidence="6 7">P7388</strain>
    </source>
</reference>
<evidence type="ECO:0000256" key="1">
    <source>
        <dbReference type="ARBA" id="ARBA00008857"/>
    </source>
</evidence>
<dbReference type="PANTHER" id="PTHR30349">
    <property type="entry name" value="PHAGE INTEGRASE-RELATED"/>
    <property type="match status" value="1"/>
</dbReference>
<proteinExistence type="inferred from homology"/>
<evidence type="ECO:0000313" key="7">
    <source>
        <dbReference type="Proteomes" id="UP000675047"/>
    </source>
</evidence>
<dbReference type="InterPro" id="IPR002104">
    <property type="entry name" value="Integrase_catalytic"/>
</dbReference>
<evidence type="ECO:0000256" key="4">
    <source>
        <dbReference type="ARBA" id="ARBA00023172"/>
    </source>
</evidence>
<dbReference type="InterPro" id="IPR050090">
    <property type="entry name" value="Tyrosine_recombinase_XerCD"/>
</dbReference>
<comment type="similarity">
    <text evidence="1">Belongs to the 'phage' integrase family.</text>
</comment>